<keyword evidence="6 8" id="KW-0472">Membrane</keyword>
<dbReference type="Pfam" id="PF01618">
    <property type="entry name" value="MotA_ExbB"/>
    <property type="match status" value="1"/>
</dbReference>
<feature type="compositionally biased region" description="Basic and acidic residues" evidence="7">
    <location>
        <begin position="277"/>
        <end position="292"/>
    </location>
</feature>
<keyword evidence="5 8" id="KW-1133">Transmembrane helix</keyword>
<feature type="transmembrane region" description="Helical" evidence="8">
    <location>
        <begin position="33"/>
        <end position="55"/>
    </location>
</feature>
<protein>
    <recommendedName>
        <fullName evidence="9">MotA/TolQ/ExbB proton channel domain-containing protein</fullName>
    </recommendedName>
</protein>
<dbReference type="EMBL" id="UINC01104222">
    <property type="protein sequence ID" value="SVC67216.1"/>
    <property type="molecule type" value="Genomic_DNA"/>
</dbReference>
<evidence type="ECO:0000256" key="8">
    <source>
        <dbReference type="SAM" id="Phobius"/>
    </source>
</evidence>
<dbReference type="AlphaFoldDB" id="A0A382P1P3"/>
<reference evidence="10" key="1">
    <citation type="submission" date="2018-05" db="EMBL/GenBank/DDBJ databases">
        <authorList>
            <person name="Lanie J.A."/>
            <person name="Ng W.-L."/>
            <person name="Kazmierczak K.M."/>
            <person name="Andrzejewski T.M."/>
            <person name="Davidsen T.M."/>
            <person name="Wayne K.J."/>
            <person name="Tettelin H."/>
            <person name="Glass J.I."/>
            <person name="Rusch D."/>
            <person name="Podicherti R."/>
            <person name="Tsui H.-C.T."/>
            <person name="Winkler M.E."/>
        </authorList>
    </citation>
    <scope>NUCLEOTIDE SEQUENCE</scope>
</reference>
<dbReference type="GO" id="GO:0017038">
    <property type="term" value="P:protein import"/>
    <property type="evidence" value="ECO:0007669"/>
    <property type="project" value="TreeGrafter"/>
</dbReference>
<comment type="subcellular location">
    <subcellularLocation>
        <location evidence="1">Cell membrane</location>
        <topology evidence="1">Multi-pass membrane protein</topology>
    </subcellularLocation>
</comment>
<accession>A0A382P1P3</accession>
<dbReference type="PANTHER" id="PTHR30625">
    <property type="entry name" value="PROTEIN TOLQ"/>
    <property type="match status" value="1"/>
</dbReference>
<evidence type="ECO:0000256" key="5">
    <source>
        <dbReference type="ARBA" id="ARBA00022989"/>
    </source>
</evidence>
<evidence type="ECO:0000256" key="1">
    <source>
        <dbReference type="ARBA" id="ARBA00004651"/>
    </source>
</evidence>
<dbReference type="PANTHER" id="PTHR30625:SF3">
    <property type="entry name" value="TOL-PAL SYSTEM PROTEIN TOLQ"/>
    <property type="match status" value="1"/>
</dbReference>
<feature type="transmembrane region" description="Helical" evidence="8">
    <location>
        <begin position="145"/>
        <end position="168"/>
    </location>
</feature>
<keyword evidence="3" id="KW-1003">Cell membrane</keyword>
<name>A0A382P1P3_9ZZZZ</name>
<evidence type="ECO:0000256" key="2">
    <source>
        <dbReference type="ARBA" id="ARBA00010442"/>
    </source>
</evidence>
<dbReference type="InterPro" id="IPR002898">
    <property type="entry name" value="MotA_ExbB_proton_chnl"/>
</dbReference>
<comment type="similarity">
    <text evidence="2">Belongs to the ExbB/TolQ family.</text>
</comment>
<evidence type="ECO:0000256" key="6">
    <source>
        <dbReference type="ARBA" id="ARBA00023136"/>
    </source>
</evidence>
<feature type="domain" description="MotA/TolQ/ExbB proton channel" evidence="9">
    <location>
        <begin position="116"/>
        <end position="225"/>
    </location>
</feature>
<feature type="transmembrane region" description="Helical" evidence="8">
    <location>
        <begin position="188"/>
        <end position="208"/>
    </location>
</feature>
<sequence length="306" mass="33623">MNQLGILAVAASAPVEKQSTYLFVWEQLEGPGLAIIVILVLLSTCAWTVMAFKALQLRRARKYNRFFDSEFRGQTRVLAMFERRVSAEGCPLFTVYQEGCMALEERLRDKEGNRHRYVSLKSMEHIKGLLECSVARESVALESGVILLAIAVSGAPFLGLLGTVWGVMDVFSSAAQVGNASLTTVAPGVAAALATTVAGLLVAIPSMFGYNWLVHNLRVATVEMDNFAQELSAKIESEYLQEVPVNVREPRKAMVSDPELEVDVKSEPKPVPMEQPAPKKADETRVDHHLEDDQPNLLPPDAEVQS</sequence>
<evidence type="ECO:0000256" key="7">
    <source>
        <dbReference type="SAM" id="MobiDB-lite"/>
    </source>
</evidence>
<evidence type="ECO:0000256" key="4">
    <source>
        <dbReference type="ARBA" id="ARBA00022692"/>
    </source>
</evidence>
<evidence type="ECO:0000256" key="3">
    <source>
        <dbReference type="ARBA" id="ARBA00022475"/>
    </source>
</evidence>
<evidence type="ECO:0000259" key="9">
    <source>
        <dbReference type="Pfam" id="PF01618"/>
    </source>
</evidence>
<dbReference type="InterPro" id="IPR050790">
    <property type="entry name" value="ExbB/TolQ_transport"/>
</dbReference>
<gene>
    <name evidence="10" type="ORF">METZ01_LOCUS320070</name>
</gene>
<evidence type="ECO:0000313" key="10">
    <source>
        <dbReference type="EMBL" id="SVC67216.1"/>
    </source>
</evidence>
<feature type="region of interest" description="Disordered" evidence="7">
    <location>
        <begin position="251"/>
        <end position="306"/>
    </location>
</feature>
<keyword evidence="4 8" id="KW-0812">Transmembrane</keyword>
<organism evidence="10">
    <name type="scientific">marine metagenome</name>
    <dbReference type="NCBI Taxonomy" id="408172"/>
    <lineage>
        <taxon>unclassified sequences</taxon>
        <taxon>metagenomes</taxon>
        <taxon>ecological metagenomes</taxon>
    </lineage>
</organism>
<proteinExistence type="inferred from homology"/>
<dbReference type="GO" id="GO:0005886">
    <property type="term" value="C:plasma membrane"/>
    <property type="evidence" value="ECO:0007669"/>
    <property type="project" value="UniProtKB-SubCell"/>
</dbReference>